<reference evidence="2" key="1">
    <citation type="journal article" date="2020" name="mSystems">
        <title>Genome- and Community-Level Interaction Insights into Carbon Utilization and Element Cycling Functions of Hydrothermarchaeota in Hydrothermal Sediment.</title>
        <authorList>
            <person name="Zhou Z."/>
            <person name="Liu Y."/>
            <person name="Xu W."/>
            <person name="Pan J."/>
            <person name="Luo Z.H."/>
            <person name="Li M."/>
        </authorList>
    </citation>
    <scope>NUCLEOTIDE SEQUENCE [LARGE SCALE GENOMIC DNA]</scope>
    <source>
        <strain evidence="3">SpSt-626</strain>
        <strain evidence="2">SpSt-695</strain>
    </source>
</reference>
<dbReference type="NCBIfam" id="TIGR02532">
    <property type="entry name" value="IV_pilin_GFxxxE"/>
    <property type="match status" value="1"/>
</dbReference>
<dbReference type="AlphaFoldDB" id="A0A7V3ZSU6"/>
<feature type="transmembrane region" description="Helical" evidence="1">
    <location>
        <begin position="20"/>
        <end position="41"/>
    </location>
</feature>
<evidence type="ECO:0000313" key="2">
    <source>
        <dbReference type="EMBL" id="HGK53675.1"/>
    </source>
</evidence>
<proteinExistence type="predicted"/>
<gene>
    <name evidence="3" type="ORF">ENT96_00390</name>
    <name evidence="2" type="ORF">ENU72_01465</name>
</gene>
<dbReference type="InterPro" id="IPR045584">
    <property type="entry name" value="Pilin-like"/>
</dbReference>
<keyword evidence="1" id="KW-0472">Membrane</keyword>
<protein>
    <submittedName>
        <fullName evidence="2">Prepilin-type N-terminal cleavage/methylation domain-containing protein</fullName>
    </submittedName>
</protein>
<accession>A0A7V3ZSU6</accession>
<keyword evidence="1" id="KW-1133">Transmembrane helix</keyword>
<keyword evidence="1" id="KW-0812">Transmembrane</keyword>
<name>A0A7V3ZSU6_UNCW3</name>
<organism evidence="2">
    <name type="scientific">candidate division WOR-3 bacterium</name>
    <dbReference type="NCBI Taxonomy" id="2052148"/>
    <lineage>
        <taxon>Bacteria</taxon>
        <taxon>Bacteria division WOR-3</taxon>
    </lineage>
</organism>
<dbReference type="EMBL" id="DTDP01000066">
    <property type="protein sequence ID" value="HGK53675.1"/>
    <property type="molecule type" value="Genomic_DNA"/>
</dbReference>
<sequence>MEMGRWKMVLRKGFTLIELMVTIVILALMFTGLLQMVFFGMEADIAVRHRIFAQQVLSREVENLRIISADDPLWGNDGDNDDLEDINNPDFPPDTVFYGDYPFEIIRNVAENIPRQNMKISRVHILWNNRHQRIYEDVVIWIGR</sequence>
<evidence type="ECO:0000313" key="3">
    <source>
        <dbReference type="EMBL" id="HGM97496.1"/>
    </source>
</evidence>
<comment type="caution">
    <text evidence="2">The sequence shown here is derived from an EMBL/GenBank/DDBJ whole genome shotgun (WGS) entry which is preliminary data.</text>
</comment>
<dbReference type="PROSITE" id="PS00409">
    <property type="entry name" value="PROKAR_NTER_METHYL"/>
    <property type="match status" value="1"/>
</dbReference>
<dbReference type="Pfam" id="PF07963">
    <property type="entry name" value="N_methyl"/>
    <property type="match status" value="1"/>
</dbReference>
<dbReference type="EMBL" id="DTAR01000035">
    <property type="protein sequence ID" value="HGM97496.1"/>
    <property type="molecule type" value="Genomic_DNA"/>
</dbReference>
<dbReference type="SUPFAM" id="SSF54523">
    <property type="entry name" value="Pili subunits"/>
    <property type="match status" value="1"/>
</dbReference>
<dbReference type="InterPro" id="IPR012902">
    <property type="entry name" value="N_methyl_site"/>
</dbReference>
<evidence type="ECO:0000256" key="1">
    <source>
        <dbReference type="SAM" id="Phobius"/>
    </source>
</evidence>